<evidence type="ECO:0000256" key="1">
    <source>
        <dbReference type="SAM" id="MobiDB-lite"/>
    </source>
</evidence>
<reference evidence="2" key="2">
    <citation type="submission" date="2020-01" db="EMBL/GenBank/DDBJ databases">
        <authorList>
            <person name="Campanaro S."/>
        </authorList>
    </citation>
    <scope>NUCLEOTIDE SEQUENCE</scope>
    <source>
        <strain evidence="2">AS06rmzACSIP_7</strain>
    </source>
</reference>
<organism evidence="2 3">
    <name type="scientific">Syntrophorhabdus aromaticivorans</name>
    <dbReference type="NCBI Taxonomy" id="328301"/>
    <lineage>
        <taxon>Bacteria</taxon>
        <taxon>Pseudomonadati</taxon>
        <taxon>Thermodesulfobacteriota</taxon>
        <taxon>Syntrophorhabdia</taxon>
        <taxon>Syntrophorhabdales</taxon>
        <taxon>Syntrophorhabdaceae</taxon>
        <taxon>Syntrophorhabdus</taxon>
    </lineage>
</organism>
<name>A0A351U3J7_9BACT</name>
<proteinExistence type="predicted"/>
<accession>A0A351U3J7</accession>
<evidence type="ECO:0000313" key="3">
    <source>
        <dbReference type="Proteomes" id="UP000777265"/>
    </source>
</evidence>
<comment type="caution">
    <text evidence="2">The sequence shown here is derived from an EMBL/GenBank/DDBJ whole genome shotgun (WGS) entry which is preliminary data.</text>
</comment>
<dbReference type="AlphaFoldDB" id="A0A351U3J7"/>
<sequence>MESGSGRLQQGCPEEALTRKPTGDMCKDVSSTNPLDLHGIETESGIECEWHKLVAAPPPCCSALIPLYWGRVIGGITSARADEITVMVAVTFFDDDAQPLETYSDFLALEAGRKEQFDVKIKDLPLGAKAYGIEMKTVDLEELPYIT</sequence>
<dbReference type="EMBL" id="JAAYEE010000132">
    <property type="protein sequence ID" value="NLW35437.1"/>
    <property type="molecule type" value="Genomic_DNA"/>
</dbReference>
<feature type="region of interest" description="Disordered" evidence="1">
    <location>
        <begin position="1"/>
        <end position="30"/>
    </location>
</feature>
<reference evidence="2" key="1">
    <citation type="journal article" date="2020" name="Biotechnol. Biofuels">
        <title>New insights from the biogas microbiome by comprehensive genome-resolved metagenomics of nearly 1600 species originating from multiple anaerobic digesters.</title>
        <authorList>
            <person name="Campanaro S."/>
            <person name="Treu L."/>
            <person name="Rodriguez-R L.M."/>
            <person name="Kovalovszki A."/>
            <person name="Ziels R.M."/>
            <person name="Maus I."/>
            <person name="Zhu X."/>
            <person name="Kougias P.G."/>
            <person name="Basile A."/>
            <person name="Luo G."/>
            <person name="Schluter A."/>
            <person name="Konstantinidis K.T."/>
            <person name="Angelidaki I."/>
        </authorList>
    </citation>
    <scope>NUCLEOTIDE SEQUENCE</scope>
    <source>
        <strain evidence="2">AS06rmzACSIP_7</strain>
    </source>
</reference>
<protein>
    <submittedName>
        <fullName evidence="2">Uncharacterized protein</fullName>
    </submittedName>
</protein>
<gene>
    <name evidence="2" type="ORF">GXY80_08155</name>
</gene>
<dbReference type="Proteomes" id="UP000777265">
    <property type="component" value="Unassembled WGS sequence"/>
</dbReference>
<feature type="compositionally biased region" description="Basic and acidic residues" evidence="1">
    <location>
        <begin position="16"/>
        <end position="27"/>
    </location>
</feature>
<evidence type="ECO:0000313" key="2">
    <source>
        <dbReference type="EMBL" id="NLW35437.1"/>
    </source>
</evidence>